<accession>A0ACD1GCC7</accession>
<evidence type="ECO:0000313" key="2">
    <source>
        <dbReference type="Proteomes" id="UP000249057"/>
    </source>
</evidence>
<proteinExistence type="predicted"/>
<dbReference type="Proteomes" id="UP000249057">
    <property type="component" value="Unassembled WGS sequence"/>
</dbReference>
<keyword evidence="2" id="KW-1185">Reference proteome</keyword>
<dbReference type="EMBL" id="KZ825334">
    <property type="protein sequence ID" value="RAH46818.1"/>
    <property type="molecule type" value="Genomic_DNA"/>
</dbReference>
<reference evidence="1" key="1">
    <citation type="submission" date="2018-02" db="EMBL/GenBank/DDBJ databases">
        <title>The genomes of Aspergillus section Nigri reveals drivers in fungal speciation.</title>
        <authorList>
            <consortium name="DOE Joint Genome Institute"/>
            <person name="Vesth T.C."/>
            <person name="Nybo J."/>
            <person name="Theobald S."/>
            <person name="Brandl J."/>
            <person name="Frisvad J.C."/>
            <person name="Nielsen K.F."/>
            <person name="Lyhne E.K."/>
            <person name="Kogle M.E."/>
            <person name="Kuo A."/>
            <person name="Riley R."/>
            <person name="Clum A."/>
            <person name="Nolan M."/>
            <person name="Lipzen A."/>
            <person name="Salamov A."/>
            <person name="Henrissat B."/>
            <person name="Wiebenga A."/>
            <person name="De vries R.P."/>
            <person name="Grigoriev I.V."/>
            <person name="Mortensen U.H."/>
            <person name="Andersen M.R."/>
            <person name="Baker S.E."/>
        </authorList>
    </citation>
    <scope>NUCLEOTIDE SEQUENCE</scope>
    <source>
        <strain evidence="1">CBS 621.78</strain>
    </source>
</reference>
<evidence type="ECO:0000313" key="1">
    <source>
        <dbReference type="EMBL" id="RAH46818.1"/>
    </source>
</evidence>
<protein>
    <submittedName>
        <fullName evidence="1">Uncharacterized protein</fullName>
    </submittedName>
</protein>
<sequence length="71" mass="8228">MVTAAIACSSLIGFRVLQLPSDPSNENEIKKKKTPQLIGRNNQTQHGNRLSFLKWRNAPLRSRAEERWYVY</sequence>
<organism evidence="1 2">
    <name type="scientific">Aspergillus brunneoviolaceus CBS 621.78</name>
    <dbReference type="NCBI Taxonomy" id="1450534"/>
    <lineage>
        <taxon>Eukaryota</taxon>
        <taxon>Fungi</taxon>
        <taxon>Dikarya</taxon>
        <taxon>Ascomycota</taxon>
        <taxon>Pezizomycotina</taxon>
        <taxon>Eurotiomycetes</taxon>
        <taxon>Eurotiomycetidae</taxon>
        <taxon>Eurotiales</taxon>
        <taxon>Aspergillaceae</taxon>
        <taxon>Aspergillus</taxon>
        <taxon>Aspergillus subgen. Circumdati</taxon>
    </lineage>
</organism>
<name>A0ACD1GCC7_9EURO</name>
<gene>
    <name evidence="1" type="ORF">BO95DRAFT_441735</name>
</gene>